<dbReference type="GO" id="GO:0016780">
    <property type="term" value="F:phosphotransferase activity, for other substituted phosphate groups"/>
    <property type="evidence" value="ECO:0007669"/>
    <property type="project" value="InterPro"/>
</dbReference>
<keyword evidence="5 8" id="KW-1133">Transmembrane helix</keyword>
<dbReference type="EMBL" id="CP076136">
    <property type="protein sequence ID" value="QWG25913.1"/>
    <property type="molecule type" value="Genomic_DNA"/>
</dbReference>
<evidence type="ECO:0000256" key="6">
    <source>
        <dbReference type="ARBA" id="ARBA00023136"/>
    </source>
</evidence>
<feature type="transmembrane region" description="Helical" evidence="8">
    <location>
        <begin position="294"/>
        <end position="312"/>
    </location>
</feature>
<evidence type="ECO:0000256" key="1">
    <source>
        <dbReference type="ARBA" id="ARBA00004651"/>
    </source>
</evidence>
<comment type="subcellular location">
    <subcellularLocation>
        <location evidence="1">Cell membrane</location>
        <topology evidence="1">Multi-pass membrane protein</topology>
    </subcellularLocation>
</comment>
<dbReference type="GO" id="GO:0005886">
    <property type="term" value="C:plasma membrane"/>
    <property type="evidence" value="ECO:0007669"/>
    <property type="project" value="UniProtKB-SubCell"/>
</dbReference>
<comment type="cofactor">
    <cofactor evidence="7">
        <name>Mg(2+)</name>
        <dbReference type="ChEBI" id="CHEBI:18420"/>
    </cofactor>
</comment>
<feature type="transmembrane region" description="Helical" evidence="8">
    <location>
        <begin position="240"/>
        <end position="259"/>
    </location>
</feature>
<gene>
    <name evidence="9" type="ORF">KMZ93_09480</name>
</gene>
<feature type="binding site" evidence="7">
    <location>
        <position position="217"/>
    </location>
    <ligand>
        <name>Mg(2+)</name>
        <dbReference type="ChEBI" id="CHEBI:18420"/>
    </ligand>
</feature>
<keyword evidence="4 8" id="KW-0812">Transmembrane</keyword>
<keyword evidence="6 8" id="KW-0472">Membrane</keyword>
<evidence type="ECO:0000256" key="4">
    <source>
        <dbReference type="ARBA" id="ARBA00022692"/>
    </source>
</evidence>
<evidence type="ECO:0000313" key="9">
    <source>
        <dbReference type="EMBL" id="QWG25913.1"/>
    </source>
</evidence>
<dbReference type="PANTHER" id="PTHR22926:SF3">
    <property type="entry name" value="UNDECAPRENYL-PHOSPHATE ALPHA-N-ACETYLGLUCOSAMINYL 1-PHOSPHATE TRANSFERASE"/>
    <property type="match status" value="1"/>
</dbReference>
<name>A0A975P2N2_9BRAD</name>
<dbReference type="GO" id="GO:0071555">
    <property type="term" value="P:cell wall organization"/>
    <property type="evidence" value="ECO:0007669"/>
    <property type="project" value="TreeGrafter"/>
</dbReference>
<evidence type="ECO:0000256" key="3">
    <source>
        <dbReference type="ARBA" id="ARBA00022679"/>
    </source>
</evidence>
<feature type="binding site" evidence="7">
    <location>
        <position position="156"/>
    </location>
    <ligand>
        <name>Mg(2+)</name>
        <dbReference type="ChEBI" id="CHEBI:18420"/>
    </ligand>
</feature>
<dbReference type="Pfam" id="PF00953">
    <property type="entry name" value="Glycos_transf_4"/>
    <property type="match status" value="1"/>
</dbReference>
<keyword evidence="7" id="KW-0479">Metal-binding</keyword>
<keyword evidence="7" id="KW-0460">Magnesium</keyword>
<dbReference type="Proteomes" id="UP000676951">
    <property type="component" value="Chromosome"/>
</dbReference>
<sequence>MTVLDPQSTFAALAIAVAAALICAGLIVALRPLLQRYALARPNARSSHVTPTPQGGGIAVIAATAIGAALTGSFGTSFSETTILTVLAAALCLAAMGMIDDLRPIPVVPRLTLQLVVVVLLFAALPLQIRFFEVIPIALERAFLVLGLLWFINLVNFMDGLDWMTVAEMLPMTIALAVFAFLGEAPVDTLPIALALAGALLGFAPFNRPVARLFLGDVGSLPIGLLTGWCLLELASRQHFAAALLLPLYYLADATITLFRRIANGERFWDAHRTHFYQRATDNGFGVRRVVTDIFLLNFLLAGLAATSIAIRSTGIDLTMLALGALGVTIVLVRFSRMQVA</sequence>
<evidence type="ECO:0000256" key="7">
    <source>
        <dbReference type="PIRSR" id="PIRSR600715-1"/>
    </source>
</evidence>
<evidence type="ECO:0000256" key="2">
    <source>
        <dbReference type="ARBA" id="ARBA00022475"/>
    </source>
</evidence>
<dbReference type="PANTHER" id="PTHR22926">
    <property type="entry name" value="PHOSPHO-N-ACETYLMURAMOYL-PENTAPEPTIDE-TRANSFERASE"/>
    <property type="match status" value="1"/>
</dbReference>
<reference evidence="9 10" key="1">
    <citation type="submission" date="2021-06" db="EMBL/GenBank/DDBJ databases">
        <title>Bradyrhizobium sp. S2-11-4 Genome sequencing.</title>
        <authorList>
            <person name="Jin L."/>
        </authorList>
    </citation>
    <scope>NUCLEOTIDE SEQUENCE [LARGE SCALE GENOMIC DNA]</scope>
    <source>
        <strain evidence="9 10">S2-11-4</strain>
    </source>
</reference>
<feature type="transmembrane region" description="Helical" evidence="8">
    <location>
        <begin position="55"/>
        <end position="75"/>
    </location>
</feature>
<keyword evidence="3 9" id="KW-0808">Transferase</keyword>
<feature type="transmembrane region" description="Helical" evidence="8">
    <location>
        <begin position="189"/>
        <end position="206"/>
    </location>
</feature>
<feature type="transmembrane region" description="Helical" evidence="8">
    <location>
        <begin position="135"/>
        <end position="156"/>
    </location>
</feature>
<feature type="transmembrane region" description="Helical" evidence="8">
    <location>
        <begin position="111"/>
        <end position="129"/>
    </location>
</feature>
<accession>A0A975P2N2</accession>
<keyword evidence="2" id="KW-1003">Cell membrane</keyword>
<protein>
    <submittedName>
        <fullName evidence="9">Glycosyl transferase</fullName>
    </submittedName>
</protein>
<dbReference type="GO" id="GO:0044038">
    <property type="term" value="P:cell wall macromolecule biosynthetic process"/>
    <property type="evidence" value="ECO:0007669"/>
    <property type="project" value="TreeGrafter"/>
</dbReference>
<organism evidence="9 10">
    <name type="scientific">Bradyrhizobium sediminis</name>
    <dbReference type="NCBI Taxonomy" id="2840469"/>
    <lineage>
        <taxon>Bacteria</taxon>
        <taxon>Pseudomonadati</taxon>
        <taxon>Pseudomonadota</taxon>
        <taxon>Alphaproteobacteria</taxon>
        <taxon>Hyphomicrobiales</taxon>
        <taxon>Nitrobacteraceae</taxon>
        <taxon>Bradyrhizobium</taxon>
    </lineage>
</organism>
<dbReference type="AlphaFoldDB" id="A0A975P2N2"/>
<feature type="transmembrane region" description="Helical" evidence="8">
    <location>
        <begin position="81"/>
        <end position="99"/>
    </location>
</feature>
<evidence type="ECO:0000256" key="8">
    <source>
        <dbReference type="SAM" id="Phobius"/>
    </source>
</evidence>
<keyword evidence="10" id="KW-1185">Reference proteome</keyword>
<dbReference type="GO" id="GO:0009103">
    <property type="term" value="P:lipopolysaccharide biosynthetic process"/>
    <property type="evidence" value="ECO:0007669"/>
    <property type="project" value="TreeGrafter"/>
</dbReference>
<proteinExistence type="predicted"/>
<feature type="transmembrane region" description="Helical" evidence="8">
    <location>
        <begin position="318"/>
        <end position="335"/>
    </location>
</feature>
<feature type="transmembrane region" description="Helical" evidence="8">
    <location>
        <begin position="12"/>
        <end position="34"/>
    </location>
</feature>
<dbReference type="GO" id="GO:0046872">
    <property type="term" value="F:metal ion binding"/>
    <property type="evidence" value="ECO:0007669"/>
    <property type="project" value="UniProtKB-KW"/>
</dbReference>
<dbReference type="InterPro" id="IPR000715">
    <property type="entry name" value="Glycosyl_transferase_4"/>
</dbReference>
<evidence type="ECO:0000313" key="10">
    <source>
        <dbReference type="Proteomes" id="UP000676951"/>
    </source>
</evidence>
<feature type="transmembrane region" description="Helical" evidence="8">
    <location>
        <begin position="213"/>
        <end position="234"/>
    </location>
</feature>
<evidence type="ECO:0000256" key="5">
    <source>
        <dbReference type="ARBA" id="ARBA00022989"/>
    </source>
</evidence>